<keyword evidence="4" id="KW-1185">Reference proteome</keyword>
<evidence type="ECO:0000313" key="3">
    <source>
        <dbReference type="EMBL" id="QCK84425.1"/>
    </source>
</evidence>
<protein>
    <recommendedName>
        <fullName evidence="5">PepSY domain-containing protein</fullName>
    </recommendedName>
</protein>
<organism evidence="3 4">
    <name type="scientific">Phreatobacter aquaticus</name>
    <dbReference type="NCBI Taxonomy" id="2570229"/>
    <lineage>
        <taxon>Bacteria</taxon>
        <taxon>Pseudomonadati</taxon>
        <taxon>Pseudomonadota</taxon>
        <taxon>Alphaproteobacteria</taxon>
        <taxon>Hyphomicrobiales</taxon>
        <taxon>Phreatobacteraceae</taxon>
        <taxon>Phreatobacter</taxon>
    </lineage>
</organism>
<proteinExistence type="predicted"/>
<reference evidence="3 4" key="1">
    <citation type="submission" date="2019-04" db="EMBL/GenBank/DDBJ databases">
        <title>Phreatobacter aquaticus sp. nov.</title>
        <authorList>
            <person name="Choi A."/>
            <person name="Baek K."/>
        </authorList>
    </citation>
    <scope>NUCLEOTIDE SEQUENCE [LARGE SCALE GENOMIC DNA]</scope>
    <source>
        <strain evidence="3 4">NMCR1094</strain>
    </source>
</reference>
<dbReference type="EMBL" id="CP039865">
    <property type="protein sequence ID" value="QCK84425.1"/>
    <property type="molecule type" value="Genomic_DNA"/>
</dbReference>
<dbReference type="Proteomes" id="UP000298588">
    <property type="component" value="Chromosome"/>
</dbReference>
<feature type="compositionally biased region" description="Low complexity" evidence="1">
    <location>
        <begin position="226"/>
        <end position="244"/>
    </location>
</feature>
<feature type="compositionally biased region" description="Low complexity" evidence="1">
    <location>
        <begin position="295"/>
        <end position="319"/>
    </location>
</feature>
<dbReference type="AlphaFoldDB" id="A0A4D7QD08"/>
<feature type="region of interest" description="Disordered" evidence="1">
    <location>
        <begin position="258"/>
        <end position="319"/>
    </location>
</feature>
<feature type="compositionally biased region" description="Pro residues" evidence="1">
    <location>
        <begin position="214"/>
        <end position="225"/>
    </location>
</feature>
<sequence>MRQSLFITAAATALASGLSVAHAMPLAPIEGAAPAPALERVQYWGGWGPRYYYRAEPRFYEPPVYAPQPRYADPEERIAAHEAATIMRSMGYRPTSAASFGNGAWALEGLDREGLRVRVIIDAYSGRPIRVRYVERPNGGQRFGTPPVWPDERPSFYPRDGRRPVPQRETELDPDWDQPRPTERPVRPARPERDRTARAMPVPTPRPYIEAPAEPQPRVVPPNDMPPAAAAPIPQPPAASLAPDAPAVPAIRAIPSPRVVTPQPATPPLSVVPEPPVAALPTRPDPEPPTPVVPPVVIEPDTTPQAAPIEPQPAPSAALPVAPAPVEVQPAVPQVPAVVPEPPVVVAPLSVPEAAVPQPEPQAAAKPDEGVMVDGRFLGPNGETLPGAPADRPAVRRVTP</sequence>
<dbReference type="OrthoDB" id="8457194at2"/>
<dbReference type="PRINTS" id="PR01217">
    <property type="entry name" value="PRICHEXTENSN"/>
</dbReference>
<accession>A0A4D7QD08</accession>
<evidence type="ECO:0000256" key="2">
    <source>
        <dbReference type="SAM" id="SignalP"/>
    </source>
</evidence>
<evidence type="ECO:0008006" key="5">
    <source>
        <dbReference type="Google" id="ProtNLM"/>
    </source>
</evidence>
<feature type="chain" id="PRO_5020968855" description="PepSY domain-containing protein" evidence="2">
    <location>
        <begin position="24"/>
        <end position="400"/>
    </location>
</feature>
<feature type="region of interest" description="Disordered" evidence="1">
    <location>
        <begin position="357"/>
        <end position="400"/>
    </location>
</feature>
<dbReference type="KEGG" id="paqt:E8L99_00750"/>
<gene>
    <name evidence="3" type="ORF">E8L99_00750</name>
</gene>
<evidence type="ECO:0000256" key="1">
    <source>
        <dbReference type="SAM" id="MobiDB-lite"/>
    </source>
</evidence>
<name>A0A4D7QD08_9HYPH</name>
<evidence type="ECO:0000313" key="4">
    <source>
        <dbReference type="Proteomes" id="UP000298588"/>
    </source>
</evidence>
<dbReference type="RefSeq" id="WP_137097761.1">
    <property type="nucleotide sequence ID" value="NZ_CP039865.1"/>
</dbReference>
<feature type="region of interest" description="Disordered" evidence="1">
    <location>
        <begin position="137"/>
        <end position="244"/>
    </location>
</feature>
<keyword evidence="2" id="KW-0732">Signal</keyword>
<feature type="compositionally biased region" description="Basic and acidic residues" evidence="1">
    <location>
        <begin position="150"/>
        <end position="197"/>
    </location>
</feature>
<feature type="signal peptide" evidence="2">
    <location>
        <begin position="1"/>
        <end position="23"/>
    </location>
</feature>